<organism evidence="6 7">
    <name type="scientific">Hyalangium rubrum</name>
    <dbReference type="NCBI Taxonomy" id="3103134"/>
    <lineage>
        <taxon>Bacteria</taxon>
        <taxon>Pseudomonadati</taxon>
        <taxon>Myxococcota</taxon>
        <taxon>Myxococcia</taxon>
        <taxon>Myxococcales</taxon>
        <taxon>Cystobacterineae</taxon>
        <taxon>Archangiaceae</taxon>
        <taxon>Hyalangium</taxon>
    </lineage>
</organism>
<evidence type="ECO:0000256" key="2">
    <source>
        <dbReference type="ARBA" id="ARBA00007749"/>
    </source>
</evidence>
<evidence type="ECO:0000313" key="7">
    <source>
        <dbReference type="Proteomes" id="UP001291309"/>
    </source>
</evidence>
<dbReference type="PANTHER" id="PTHR42978">
    <property type="entry name" value="QUORUM-QUENCHING LACTONASE YTNP-RELATED-RELATED"/>
    <property type="match status" value="1"/>
</dbReference>
<keyword evidence="5" id="KW-0862">Zinc</keyword>
<dbReference type="InterPro" id="IPR051013">
    <property type="entry name" value="MBL_superfamily_lactonases"/>
</dbReference>
<dbReference type="SUPFAM" id="SSF56281">
    <property type="entry name" value="Metallo-hydrolase/oxidoreductase"/>
    <property type="match status" value="1"/>
</dbReference>
<dbReference type="Gene3D" id="3.60.15.10">
    <property type="entry name" value="Ribonuclease Z/Hydroxyacylglutathione hydrolase-like"/>
    <property type="match status" value="1"/>
</dbReference>
<reference evidence="6 7" key="1">
    <citation type="submission" date="2023-12" db="EMBL/GenBank/DDBJ databases">
        <title>the genome sequence of Hyalangium sp. s54d21.</title>
        <authorList>
            <person name="Zhang X."/>
        </authorList>
    </citation>
    <scope>NUCLEOTIDE SEQUENCE [LARGE SCALE GENOMIC DNA]</scope>
    <source>
        <strain evidence="7">s54d21</strain>
    </source>
</reference>
<gene>
    <name evidence="6" type="ORF">SYV04_39275</name>
</gene>
<comment type="cofactor">
    <cofactor evidence="1">
        <name>Zn(2+)</name>
        <dbReference type="ChEBI" id="CHEBI:29105"/>
    </cofactor>
</comment>
<dbReference type="PANTHER" id="PTHR42978:SF7">
    <property type="entry name" value="METALLO-HYDROLASE RV2300C-RELATED"/>
    <property type="match status" value="1"/>
</dbReference>
<evidence type="ECO:0000256" key="3">
    <source>
        <dbReference type="ARBA" id="ARBA00022723"/>
    </source>
</evidence>
<comment type="similarity">
    <text evidence="2">Belongs to the metallo-beta-lactamase superfamily.</text>
</comment>
<keyword evidence="4" id="KW-0378">Hydrolase</keyword>
<evidence type="ECO:0000256" key="5">
    <source>
        <dbReference type="ARBA" id="ARBA00022833"/>
    </source>
</evidence>
<keyword evidence="3" id="KW-0479">Metal-binding</keyword>
<evidence type="ECO:0000313" key="6">
    <source>
        <dbReference type="EMBL" id="MDY7232495.1"/>
    </source>
</evidence>
<keyword evidence="7" id="KW-1185">Reference proteome</keyword>
<protein>
    <submittedName>
        <fullName evidence="6">Uncharacterized protein</fullName>
    </submittedName>
</protein>
<dbReference type="InterPro" id="IPR036866">
    <property type="entry name" value="RibonucZ/Hydroxyglut_hydro"/>
</dbReference>
<sequence>MLATLRAMHLVKESAPEFEVIPDLDSAWSVEGSASRLAAVRKGAQALRERFASERPVLGVRSFELLTMAYPARFGFWGAARLPIPYVLVRHRAVLVQFRQDGELRNLLFNPTDVSQVSRAPYLAQQRERKAVLGRMFLRVHESLEPQLRRIGVTPEDIDYVAFDHFHLQDVRKLVGTGRGTPARFPRARLLTPRREWAQWEELHPLHSSFLIPDGKKGVPSERVVLTDHDLRLGDGVMLVRTPGHTAGHQTLFFKTATGVWAITENGISADNWSPHASRIPGIASRTQEQGLEVLPNLGTAESGLDQYNAMVLEKTLVDRTLDDASFLQILPSFEATASRLTPGVKPYMHPALSFGPLVLTDERAQHGWTPRPQPAIAHMV</sequence>
<name>A0ABU5HKA0_9BACT</name>
<evidence type="ECO:0000256" key="4">
    <source>
        <dbReference type="ARBA" id="ARBA00022801"/>
    </source>
</evidence>
<accession>A0ABU5HKA0</accession>
<evidence type="ECO:0000256" key="1">
    <source>
        <dbReference type="ARBA" id="ARBA00001947"/>
    </source>
</evidence>
<dbReference type="Proteomes" id="UP001291309">
    <property type="component" value="Unassembled WGS sequence"/>
</dbReference>
<proteinExistence type="inferred from homology"/>
<dbReference type="EMBL" id="JAXIVS010000020">
    <property type="protein sequence ID" value="MDY7232495.1"/>
    <property type="molecule type" value="Genomic_DNA"/>
</dbReference>
<dbReference type="RefSeq" id="WP_321551209.1">
    <property type="nucleotide sequence ID" value="NZ_JAXIVS010000020.1"/>
</dbReference>
<comment type="caution">
    <text evidence="6">The sequence shown here is derived from an EMBL/GenBank/DDBJ whole genome shotgun (WGS) entry which is preliminary data.</text>
</comment>